<dbReference type="PANTHER" id="PTHR10656:SF8">
    <property type="entry name" value="INOSITOL 1,4,5-TRISPHOSPHATE RECEPTOR-INTERACTING PROTEIN"/>
    <property type="match status" value="1"/>
</dbReference>
<keyword evidence="3" id="KW-1185">Reference proteome</keyword>
<proteinExistence type="predicted"/>
<dbReference type="Proteomes" id="UP001164746">
    <property type="component" value="Chromosome 14"/>
</dbReference>
<dbReference type="PANTHER" id="PTHR10656">
    <property type="entry name" value="CELL FATE DETERMINING PROTEIN MAB21-RELATED"/>
    <property type="match status" value="1"/>
</dbReference>
<dbReference type="Gene3D" id="1.10.1410.40">
    <property type="match status" value="1"/>
</dbReference>
<gene>
    <name evidence="2" type="ORF">MAR_011791</name>
</gene>
<feature type="non-terminal residue" evidence="2">
    <location>
        <position position="519"/>
    </location>
</feature>
<accession>A0ABY7FWR8</accession>
<sequence length="519" mass="59228">MAMAELLADISDLKLSAGSLDVSKIGARFNQWVKPIAKFTTSDSEWLKQLRASPYIGEIDFGSKDWARSREAVDYFMDNLLIEMRKEADKFEHIKLESYVRQGSSRDGLKVIAPDEYDTVVQFHIQGTHIKHVKVTNDKNETIPGFCYMQVHDTMEKLEKKMPRLYNKQIFEKVGDVVYVNTKNLHERVLTSIVDKATLAVEATLKTRENVKFSIRRKKKPPAINITLLLNDEAHEALMKQGRMKNKVDSIKEIDLDIVPALKLSVDDSTRYEDIPLNCPIHAVCKWVEGDMVRMLEFIPHKPLIWHVNSSSYERHMLDVARTSSKGQCILTALRIMKTYFVRTKAIAKENKESPQQLVSVLKSYNLKQIAFYEILFACHLIPTIPIENTQQALQFFVFLLETSLSSQRLPHFFYSNSLVSKMFSGLPAQERLKYNLFRKAASDSLVQALKSLQNHCMPNVHLPRVQPNKAIAKALTMFNLAFIFLASSSKSFKQRELIVGDVEPSQSSSSGVAFMSSL</sequence>
<name>A0ABY7FWR8_MYAAR</name>
<organism evidence="2 3">
    <name type="scientific">Mya arenaria</name>
    <name type="common">Soft-shell clam</name>
    <dbReference type="NCBI Taxonomy" id="6604"/>
    <lineage>
        <taxon>Eukaryota</taxon>
        <taxon>Metazoa</taxon>
        <taxon>Spiralia</taxon>
        <taxon>Lophotrochozoa</taxon>
        <taxon>Mollusca</taxon>
        <taxon>Bivalvia</taxon>
        <taxon>Autobranchia</taxon>
        <taxon>Heteroconchia</taxon>
        <taxon>Euheterodonta</taxon>
        <taxon>Imparidentia</taxon>
        <taxon>Neoheterodontei</taxon>
        <taxon>Myida</taxon>
        <taxon>Myoidea</taxon>
        <taxon>Myidae</taxon>
        <taxon>Mya</taxon>
    </lineage>
</organism>
<protein>
    <recommendedName>
        <fullName evidence="1">Mab-21-like nucleotidyltransferase domain-containing protein</fullName>
    </recommendedName>
</protein>
<dbReference type="EMBL" id="CP111025">
    <property type="protein sequence ID" value="WAR26087.1"/>
    <property type="molecule type" value="Genomic_DNA"/>
</dbReference>
<feature type="domain" description="Mab-21-like nucleotidyltransferase" evidence="1">
    <location>
        <begin position="107"/>
        <end position="266"/>
    </location>
</feature>
<reference evidence="2" key="1">
    <citation type="submission" date="2022-11" db="EMBL/GenBank/DDBJ databases">
        <title>Centuries of genome instability and evolution in soft-shell clam transmissible cancer (bioRxiv).</title>
        <authorList>
            <person name="Hart S.F.M."/>
            <person name="Yonemitsu M.A."/>
            <person name="Giersch R.M."/>
            <person name="Beal B.F."/>
            <person name="Arriagada G."/>
            <person name="Davis B.W."/>
            <person name="Ostrander E.A."/>
            <person name="Goff S.P."/>
            <person name="Metzger M.J."/>
        </authorList>
    </citation>
    <scope>NUCLEOTIDE SEQUENCE</scope>
    <source>
        <strain evidence="2">MELC-2E11</strain>
        <tissue evidence="2">Siphon/mantle</tissue>
    </source>
</reference>
<dbReference type="InterPro" id="IPR046903">
    <property type="entry name" value="Mab-21-like_nuc_Trfase"/>
</dbReference>
<evidence type="ECO:0000313" key="3">
    <source>
        <dbReference type="Proteomes" id="UP001164746"/>
    </source>
</evidence>
<evidence type="ECO:0000313" key="2">
    <source>
        <dbReference type="EMBL" id="WAR26087.1"/>
    </source>
</evidence>
<dbReference type="Pfam" id="PF03281">
    <property type="entry name" value="Mab-21"/>
    <property type="match status" value="1"/>
</dbReference>
<dbReference type="Gene3D" id="3.30.460.90">
    <property type="match status" value="1"/>
</dbReference>
<evidence type="ECO:0000259" key="1">
    <source>
        <dbReference type="Pfam" id="PF03281"/>
    </source>
</evidence>